<dbReference type="Gene3D" id="3.20.20.370">
    <property type="entry name" value="Glycoside hydrolase/deacetylase"/>
    <property type="match status" value="1"/>
</dbReference>
<evidence type="ECO:0000256" key="1">
    <source>
        <dbReference type="SAM" id="Phobius"/>
    </source>
</evidence>
<feature type="transmembrane region" description="Helical" evidence="1">
    <location>
        <begin position="16"/>
        <end position="36"/>
    </location>
</feature>
<evidence type="ECO:0000313" key="3">
    <source>
        <dbReference type="Proteomes" id="UP000176336"/>
    </source>
</evidence>
<sequence>MVTSRLSGFAGSLRRIFSAHFFIAWLLAAAIFFYVATFDAQAVNFVAYPSGLSTGFVQAAAKKAGYAGGVGTWYGKTPGASLNMPRIKVSGFWSIKEFASRL</sequence>
<evidence type="ECO:0000313" key="2">
    <source>
        <dbReference type="EMBL" id="OGE19291.1"/>
    </source>
</evidence>
<dbReference type="Proteomes" id="UP000176336">
    <property type="component" value="Unassembled WGS sequence"/>
</dbReference>
<organism evidence="2 3">
    <name type="scientific">Candidatus Daviesbacteria bacterium RIFCSPHIGHO2_01_FULL_41_23</name>
    <dbReference type="NCBI Taxonomy" id="1797764"/>
    <lineage>
        <taxon>Bacteria</taxon>
        <taxon>Candidatus Daviesiibacteriota</taxon>
    </lineage>
</organism>
<keyword evidence="1" id="KW-0472">Membrane</keyword>
<name>A0A1F5ISD2_9BACT</name>
<gene>
    <name evidence="2" type="ORF">A2871_00355</name>
</gene>
<keyword evidence="1" id="KW-1133">Transmembrane helix</keyword>
<reference evidence="2 3" key="1">
    <citation type="journal article" date="2016" name="Nat. Commun.">
        <title>Thousands of microbial genomes shed light on interconnected biogeochemical processes in an aquifer system.</title>
        <authorList>
            <person name="Anantharaman K."/>
            <person name="Brown C.T."/>
            <person name="Hug L.A."/>
            <person name="Sharon I."/>
            <person name="Castelle C.J."/>
            <person name="Probst A.J."/>
            <person name="Thomas B.C."/>
            <person name="Singh A."/>
            <person name="Wilkins M.J."/>
            <person name="Karaoz U."/>
            <person name="Brodie E.L."/>
            <person name="Williams K.H."/>
            <person name="Hubbard S.S."/>
            <person name="Banfield J.F."/>
        </authorList>
    </citation>
    <scope>NUCLEOTIDE SEQUENCE [LARGE SCALE GENOMIC DNA]</scope>
</reference>
<keyword evidence="1" id="KW-0812">Transmembrane</keyword>
<accession>A0A1F5ISD2</accession>
<dbReference type="EMBL" id="MFCR01000003">
    <property type="protein sequence ID" value="OGE19291.1"/>
    <property type="molecule type" value="Genomic_DNA"/>
</dbReference>
<dbReference type="AlphaFoldDB" id="A0A1F5ISD2"/>
<comment type="caution">
    <text evidence="2">The sequence shown here is derived from an EMBL/GenBank/DDBJ whole genome shotgun (WGS) entry which is preliminary data.</text>
</comment>
<proteinExistence type="predicted"/>
<protein>
    <submittedName>
        <fullName evidence="2">Uncharacterized protein</fullName>
    </submittedName>
</protein>